<sequence length="117" mass="12832">MPSHPLPHLPPSPPPAFPFFPSSSGEADDGRFRKFILSGLASADSRTARSSKGQIWVANRMSGLAGLEFLVAGGEISHRCGCRRTNWRETGGWNGELETTRELNLEFVYRVLGPTSF</sequence>
<comment type="caution">
    <text evidence="2">The sequence shown here is derived from an EMBL/GenBank/DDBJ whole genome shotgun (WGS) entry which is preliminary data.</text>
</comment>
<feature type="non-terminal residue" evidence="2">
    <location>
        <position position="1"/>
    </location>
</feature>
<dbReference type="EMBL" id="RWGY01000009">
    <property type="protein sequence ID" value="TVU35416.1"/>
    <property type="molecule type" value="Genomic_DNA"/>
</dbReference>
<dbReference type="Gramene" id="TVU35416">
    <property type="protein sequence ID" value="TVU35416"/>
    <property type="gene ID" value="EJB05_17303"/>
</dbReference>
<evidence type="ECO:0000313" key="3">
    <source>
        <dbReference type="Proteomes" id="UP000324897"/>
    </source>
</evidence>
<keyword evidence="3" id="KW-1185">Reference proteome</keyword>
<evidence type="ECO:0000256" key="1">
    <source>
        <dbReference type="SAM" id="MobiDB-lite"/>
    </source>
</evidence>
<protein>
    <submittedName>
        <fullName evidence="2">Uncharacterized protein</fullName>
    </submittedName>
</protein>
<feature type="compositionally biased region" description="Pro residues" evidence="1">
    <location>
        <begin position="1"/>
        <end position="18"/>
    </location>
</feature>
<reference evidence="2 3" key="1">
    <citation type="journal article" date="2019" name="Sci. Rep.">
        <title>A high-quality genome of Eragrostis curvula grass provides insights into Poaceae evolution and supports new strategies to enhance forage quality.</title>
        <authorList>
            <person name="Carballo J."/>
            <person name="Santos B.A.C.M."/>
            <person name="Zappacosta D."/>
            <person name="Garbus I."/>
            <person name="Selva J.P."/>
            <person name="Gallo C.A."/>
            <person name="Diaz A."/>
            <person name="Albertini E."/>
            <person name="Caccamo M."/>
            <person name="Echenique V."/>
        </authorList>
    </citation>
    <scope>NUCLEOTIDE SEQUENCE [LARGE SCALE GENOMIC DNA]</scope>
    <source>
        <strain evidence="3">cv. Victoria</strain>
        <tissue evidence="2">Leaf</tissue>
    </source>
</reference>
<accession>A0A5J9VIS3</accession>
<organism evidence="2 3">
    <name type="scientific">Eragrostis curvula</name>
    <name type="common">weeping love grass</name>
    <dbReference type="NCBI Taxonomy" id="38414"/>
    <lineage>
        <taxon>Eukaryota</taxon>
        <taxon>Viridiplantae</taxon>
        <taxon>Streptophyta</taxon>
        <taxon>Embryophyta</taxon>
        <taxon>Tracheophyta</taxon>
        <taxon>Spermatophyta</taxon>
        <taxon>Magnoliopsida</taxon>
        <taxon>Liliopsida</taxon>
        <taxon>Poales</taxon>
        <taxon>Poaceae</taxon>
        <taxon>PACMAD clade</taxon>
        <taxon>Chloridoideae</taxon>
        <taxon>Eragrostideae</taxon>
        <taxon>Eragrostidinae</taxon>
        <taxon>Eragrostis</taxon>
    </lineage>
</organism>
<evidence type="ECO:0000313" key="2">
    <source>
        <dbReference type="EMBL" id="TVU35416.1"/>
    </source>
</evidence>
<name>A0A5J9VIS3_9POAL</name>
<feature type="region of interest" description="Disordered" evidence="1">
    <location>
        <begin position="1"/>
        <end position="25"/>
    </location>
</feature>
<dbReference type="AlphaFoldDB" id="A0A5J9VIS3"/>
<dbReference type="Proteomes" id="UP000324897">
    <property type="component" value="Unassembled WGS sequence"/>
</dbReference>
<gene>
    <name evidence="2" type="ORF">EJB05_17303</name>
</gene>
<proteinExistence type="predicted"/>
<dbReference type="OrthoDB" id="9895617at2759"/>